<accession>A0AAJ6YMU2</accession>
<dbReference type="Proteomes" id="UP000695007">
    <property type="component" value="Unplaced"/>
</dbReference>
<evidence type="ECO:0000313" key="4">
    <source>
        <dbReference type="RefSeq" id="XP_011500931.1"/>
    </source>
</evidence>
<name>A0AAJ6YMU2_9HYME</name>
<dbReference type="PANTHER" id="PTHR12499">
    <property type="entry name" value="OPTIC ATROPHY 3 PROTEIN OPA3"/>
    <property type="match status" value="1"/>
</dbReference>
<evidence type="ECO:0000313" key="3">
    <source>
        <dbReference type="Proteomes" id="UP000695007"/>
    </source>
</evidence>
<dbReference type="RefSeq" id="XP_011500931.1">
    <property type="nucleotide sequence ID" value="XM_011502629.1"/>
</dbReference>
<evidence type="ECO:0000313" key="5">
    <source>
        <dbReference type="RefSeq" id="XP_011500932.1"/>
    </source>
</evidence>
<organism evidence="3 4">
    <name type="scientific">Ceratosolen solmsi marchali</name>
    <dbReference type="NCBI Taxonomy" id="326594"/>
    <lineage>
        <taxon>Eukaryota</taxon>
        <taxon>Metazoa</taxon>
        <taxon>Ecdysozoa</taxon>
        <taxon>Arthropoda</taxon>
        <taxon>Hexapoda</taxon>
        <taxon>Insecta</taxon>
        <taxon>Pterygota</taxon>
        <taxon>Neoptera</taxon>
        <taxon>Endopterygota</taxon>
        <taxon>Hymenoptera</taxon>
        <taxon>Apocrita</taxon>
        <taxon>Proctotrupomorpha</taxon>
        <taxon>Chalcidoidea</taxon>
        <taxon>Agaonidae</taxon>
        <taxon>Agaoninae</taxon>
        <taxon>Ceratosolen</taxon>
    </lineage>
</organism>
<comment type="similarity">
    <text evidence="1">Belongs to the OPA3 family.</text>
</comment>
<dbReference type="GO" id="GO:0019216">
    <property type="term" value="P:regulation of lipid metabolic process"/>
    <property type="evidence" value="ECO:0007669"/>
    <property type="project" value="TreeGrafter"/>
</dbReference>
<sequence>MAVGIFPALKLGVLFIKQISKPLAQIIVAHAKNHPVFRAYFIIPPAQLYHWAEVKTKMYLMNLGKPTKIAKLNEQMAIELGANLVGEVIIFSVAGGCLVLEYNRQVAKEAKREEMRQQQLQKFTDDIEALYQMTLKQETELKYLHNSLYNLKKETRHGYLNDNIINTNKQSVINQALSYYNKEVKKENPS</sequence>
<dbReference type="AlphaFoldDB" id="A0AAJ6YMU2"/>
<keyword evidence="3" id="KW-1185">Reference proteome</keyword>
<gene>
    <name evidence="4 5" type="primary">LOC105364649</name>
</gene>
<keyword evidence="2" id="KW-0175">Coiled coil</keyword>
<evidence type="ECO:0000256" key="2">
    <source>
        <dbReference type="ARBA" id="ARBA00023054"/>
    </source>
</evidence>
<evidence type="ECO:0000256" key="1">
    <source>
        <dbReference type="ARBA" id="ARBA00007584"/>
    </source>
</evidence>
<dbReference type="KEGG" id="csol:105364649"/>
<dbReference type="GO" id="GO:0005739">
    <property type="term" value="C:mitochondrion"/>
    <property type="evidence" value="ECO:0007669"/>
    <property type="project" value="TreeGrafter"/>
</dbReference>
<proteinExistence type="inferred from homology"/>
<dbReference type="InterPro" id="IPR010754">
    <property type="entry name" value="OPA3-like"/>
</dbReference>
<dbReference type="Pfam" id="PF07047">
    <property type="entry name" value="OPA3"/>
    <property type="match status" value="1"/>
</dbReference>
<reference evidence="4 5" key="1">
    <citation type="submission" date="2025-04" db="UniProtKB">
        <authorList>
            <consortium name="RefSeq"/>
        </authorList>
    </citation>
    <scope>IDENTIFICATION</scope>
</reference>
<protein>
    <submittedName>
        <fullName evidence="4 5">OPA3-like protein CG13603</fullName>
    </submittedName>
</protein>
<dbReference type="PANTHER" id="PTHR12499:SF0">
    <property type="entry name" value="OPTIC ATROPHY 3 PROTEIN"/>
    <property type="match status" value="1"/>
</dbReference>
<dbReference type="RefSeq" id="XP_011500932.1">
    <property type="nucleotide sequence ID" value="XM_011502630.1"/>
</dbReference>
<dbReference type="GeneID" id="105364649"/>